<keyword evidence="1" id="KW-0472">Membrane</keyword>
<feature type="transmembrane region" description="Helical" evidence="1">
    <location>
        <begin position="7"/>
        <end position="27"/>
    </location>
</feature>
<keyword evidence="3" id="KW-1185">Reference proteome</keyword>
<feature type="transmembrane region" description="Helical" evidence="1">
    <location>
        <begin position="47"/>
        <end position="65"/>
    </location>
</feature>
<reference evidence="2" key="2">
    <citation type="submission" date="2021-04" db="EMBL/GenBank/DDBJ databases">
        <authorList>
            <person name="Dong X."/>
        </authorList>
    </citation>
    <scope>NUCLEOTIDE SEQUENCE</scope>
    <source>
        <strain evidence="2">ZWT</strain>
    </source>
</reference>
<evidence type="ECO:0000256" key="1">
    <source>
        <dbReference type="SAM" id="Phobius"/>
    </source>
</evidence>
<proteinExistence type="predicted"/>
<feature type="transmembrane region" description="Helical" evidence="1">
    <location>
        <begin position="95"/>
        <end position="113"/>
    </location>
</feature>
<protein>
    <submittedName>
        <fullName evidence="2">DUF2975 domain-containing protein</fullName>
    </submittedName>
</protein>
<reference evidence="2" key="1">
    <citation type="journal article" date="2021" name="mSystems">
        <title>Bacteria and Archaea Synergistically Convert Glycine Betaine to Biogenic Methane in the Formosa Cold Seep of the South China Sea.</title>
        <authorList>
            <person name="Li L."/>
            <person name="Zhang W."/>
            <person name="Zhang S."/>
            <person name="Song L."/>
            <person name="Sun Q."/>
            <person name="Zhang H."/>
            <person name="Xiang H."/>
            <person name="Dong X."/>
        </authorList>
    </citation>
    <scope>NUCLEOTIDE SEQUENCE</scope>
    <source>
        <strain evidence="2">ZWT</strain>
    </source>
</reference>
<feature type="transmembrane region" description="Helical" evidence="1">
    <location>
        <begin position="119"/>
        <end position="145"/>
    </location>
</feature>
<dbReference type="AlphaFoldDB" id="A0A9J6NYW3"/>
<comment type="caution">
    <text evidence="2">The sequence shown here is derived from an EMBL/GenBank/DDBJ whole genome shotgun (WGS) entry which is preliminary data.</text>
</comment>
<name>A0A9J6NYW3_9CLOT</name>
<gene>
    <name evidence="2" type="ORF">KDK92_05390</name>
</gene>
<dbReference type="InterPro" id="IPR021354">
    <property type="entry name" value="DUF2975"/>
</dbReference>
<dbReference type="EMBL" id="JAGSOJ010000001">
    <property type="protein sequence ID" value="MCM1989166.1"/>
    <property type="molecule type" value="Genomic_DNA"/>
</dbReference>
<dbReference type="RefSeq" id="WP_250858083.1">
    <property type="nucleotide sequence ID" value="NZ_JAGSOJ010000001.1"/>
</dbReference>
<evidence type="ECO:0000313" key="2">
    <source>
        <dbReference type="EMBL" id="MCM1989166.1"/>
    </source>
</evidence>
<keyword evidence="1" id="KW-1133">Transmembrane helix</keyword>
<dbReference type="Proteomes" id="UP001056429">
    <property type="component" value="Unassembled WGS sequence"/>
</dbReference>
<sequence length="159" mass="18155">MNQQQLAYWLKIIIIGMALCGVIIYAWMVPYFGMSIVSYHPEFLSWFWPWMILILITAIPCYLVLYNGWQIAVSIANDQSFTQSNAKILKRISHLAMIDAMFFFAMNCLYLFIGMNHPGVLIASLFIVFTGVAFSVVTAAISHLVSKASDIREENEWTI</sequence>
<organism evidence="2 3">
    <name type="scientific">Oceanirhabdus seepicola</name>
    <dbReference type="NCBI Taxonomy" id="2828781"/>
    <lineage>
        <taxon>Bacteria</taxon>
        <taxon>Bacillati</taxon>
        <taxon>Bacillota</taxon>
        <taxon>Clostridia</taxon>
        <taxon>Eubacteriales</taxon>
        <taxon>Clostridiaceae</taxon>
        <taxon>Oceanirhabdus</taxon>
    </lineage>
</organism>
<evidence type="ECO:0000313" key="3">
    <source>
        <dbReference type="Proteomes" id="UP001056429"/>
    </source>
</evidence>
<accession>A0A9J6NYW3</accession>
<dbReference type="Pfam" id="PF11188">
    <property type="entry name" value="DUF2975"/>
    <property type="match status" value="1"/>
</dbReference>
<keyword evidence="1" id="KW-0812">Transmembrane</keyword>